<dbReference type="NCBIfam" id="NF006562">
    <property type="entry name" value="PRK09065.1"/>
    <property type="match status" value="1"/>
</dbReference>
<accession>A0A1A6DYU3</accession>
<dbReference type="PRINTS" id="PR00096">
    <property type="entry name" value="GATASE"/>
</dbReference>
<dbReference type="PANTHER" id="PTHR42695:SF5">
    <property type="entry name" value="GLUTAMINE AMIDOTRANSFERASE YLR126C-RELATED"/>
    <property type="match status" value="1"/>
</dbReference>
<proteinExistence type="predicted"/>
<dbReference type="InterPro" id="IPR044992">
    <property type="entry name" value="ChyE-like"/>
</dbReference>
<dbReference type="OrthoDB" id="9813383at2"/>
<dbReference type="Gene3D" id="3.40.50.880">
    <property type="match status" value="1"/>
</dbReference>
<dbReference type="InterPro" id="IPR017926">
    <property type="entry name" value="GATASE"/>
</dbReference>
<sequence length="240" mass="25237">MKPIWIIKAGETLADLARTHGDFEDWIAAGLAGGPLPVQVHDARAGLPPAPDAMAGAIVTGSHAMVSERAAWSEALAAWLRDAVAAECPVLGICYGHQLLAHALGGEVGYRPQGPDVGTVNVERYPAAQTDPLFGALPARFAAPMVHLQSVVRLPSTAVALAHHAQEPHAAFRVGPCAWGVQFHPEFSLPAVQAYVDHLAETLRQHGMDPASVRDALQPTPHAAALLPAFADWAAARAAR</sequence>
<name>A0A1A6DYU3_9BURK</name>
<feature type="domain" description="Glutamine amidotransferase" evidence="1">
    <location>
        <begin position="77"/>
        <end position="189"/>
    </location>
</feature>
<dbReference type="PROSITE" id="PS51273">
    <property type="entry name" value="GATASE_TYPE_1"/>
    <property type="match status" value="1"/>
</dbReference>
<dbReference type="AlphaFoldDB" id="A0A1A6DYU3"/>
<organism evidence="2 3">
    <name type="scientific">Tepidimonas fonticaldi</name>
    <dbReference type="NCBI Taxonomy" id="1101373"/>
    <lineage>
        <taxon>Bacteria</taxon>
        <taxon>Pseudomonadati</taxon>
        <taxon>Pseudomonadota</taxon>
        <taxon>Betaproteobacteria</taxon>
        <taxon>Burkholderiales</taxon>
        <taxon>Tepidimonas</taxon>
    </lineage>
</organism>
<evidence type="ECO:0000313" key="2">
    <source>
        <dbReference type="EMBL" id="OBS31846.1"/>
    </source>
</evidence>
<keyword evidence="3" id="KW-1185">Reference proteome</keyword>
<evidence type="ECO:0000313" key="3">
    <source>
        <dbReference type="Proteomes" id="UP000091969"/>
    </source>
</evidence>
<comment type="caution">
    <text evidence="2">The sequence shown here is derived from an EMBL/GenBank/DDBJ whole genome shotgun (WGS) entry which is preliminary data.</text>
</comment>
<protein>
    <recommendedName>
        <fullName evidence="1">Glutamine amidotransferase domain-containing protein</fullName>
    </recommendedName>
</protein>
<dbReference type="Pfam" id="PF00117">
    <property type="entry name" value="GATase"/>
    <property type="match status" value="1"/>
</dbReference>
<dbReference type="Proteomes" id="UP000091969">
    <property type="component" value="Unassembled WGS sequence"/>
</dbReference>
<reference evidence="2 3" key="1">
    <citation type="submission" date="2016-06" db="EMBL/GenBank/DDBJ databases">
        <title>Genome sequence of Tepidimonas fonticaldi PL17.</title>
        <authorList>
            <person name="Pinnaka A.K."/>
        </authorList>
    </citation>
    <scope>NUCLEOTIDE SEQUENCE [LARGE SCALE GENOMIC DNA]</scope>
    <source>
        <strain evidence="2 3">PL17</strain>
    </source>
</reference>
<dbReference type="PANTHER" id="PTHR42695">
    <property type="entry name" value="GLUTAMINE AMIDOTRANSFERASE YLR126C-RELATED"/>
    <property type="match status" value="1"/>
</dbReference>
<gene>
    <name evidence="2" type="ORF">A9O67_11695</name>
</gene>
<dbReference type="CDD" id="cd01741">
    <property type="entry name" value="GATase1_1"/>
    <property type="match status" value="1"/>
</dbReference>
<dbReference type="STRING" id="1101373.A9O67_11695"/>
<evidence type="ECO:0000259" key="1">
    <source>
        <dbReference type="Pfam" id="PF00117"/>
    </source>
</evidence>
<dbReference type="InterPro" id="IPR029062">
    <property type="entry name" value="Class_I_gatase-like"/>
</dbReference>
<dbReference type="SUPFAM" id="SSF52317">
    <property type="entry name" value="Class I glutamine amidotransferase-like"/>
    <property type="match status" value="1"/>
</dbReference>
<dbReference type="RefSeq" id="WP_068606624.1">
    <property type="nucleotide sequence ID" value="NZ_LZDH01000006.1"/>
</dbReference>
<dbReference type="EMBL" id="LZDH01000006">
    <property type="protein sequence ID" value="OBS31846.1"/>
    <property type="molecule type" value="Genomic_DNA"/>
</dbReference>
<dbReference type="GO" id="GO:0005829">
    <property type="term" value="C:cytosol"/>
    <property type="evidence" value="ECO:0007669"/>
    <property type="project" value="TreeGrafter"/>
</dbReference>